<name>G5Q5L3_SALMO</name>
<dbReference type="Proteomes" id="UP000003221">
    <property type="component" value="Unassembled WGS sequence"/>
</dbReference>
<reference evidence="1 2" key="1">
    <citation type="journal article" date="2011" name="BMC Genomics">
        <title>Genome sequencing reveals diversification of virulence factor content and possible host adaptation in distinct subpopulations of Salmonella enterica.</title>
        <authorList>
            <person name="den Bakker H.C."/>
            <person name="Moreno Switt A.I."/>
            <person name="Govoni G."/>
            <person name="Cummings C.A."/>
            <person name="Ranieri M.L."/>
            <person name="Degoricija L."/>
            <person name="Hoelzer K."/>
            <person name="Rodriguez-Rivera L.D."/>
            <person name="Brown S."/>
            <person name="Bolchacova E."/>
            <person name="Furtado M.R."/>
            <person name="Wiedmann M."/>
        </authorList>
    </citation>
    <scope>NUCLEOTIDE SEQUENCE [LARGE SCALE GENOMIC DNA]</scope>
    <source>
        <strain evidence="1 2">S5-403</strain>
    </source>
</reference>
<comment type="caution">
    <text evidence="1">The sequence shown here is derived from an EMBL/GenBank/DDBJ whole genome shotgun (WGS) entry which is preliminary data.</text>
</comment>
<sequence length="40" mass="4764">MTDMHGQNGMRLLAQPIWFCIVYPRLLAQPHATRFHEDHM</sequence>
<evidence type="ECO:0000313" key="1">
    <source>
        <dbReference type="EMBL" id="EHC76942.1"/>
    </source>
</evidence>
<accession>G5Q5L3</accession>
<organism evidence="1 2">
    <name type="scientific">Salmonella enterica subsp. enterica serovar Montevideo str. S5-403</name>
    <dbReference type="NCBI Taxonomy" id="913242"/>
    <lineage>
        <taxon>Bacteria</taxon>
        <taxon>Pseudomonadati</taxon>
        <taxon>Pseudomonadota</taxon>
        <taxon>Gammaproteobacteria</taxon>
        <taxon>Enterobacterales</taxon>
        <taxon>Enterobacteriaceae</taxon>
        <taxon>Salmonella</taxon>
    </lineage>
</organism>
<dbReference type="PATRIC" id="fig|913242.3.peg.2985"/>
<dbReference type="EMBL" id="AFCS01000804">
    <property type="protein sequence ID" value="EHC76942.1"/>
    <property type="molecule type" value="Genomic_DNA"/>
</dbReference>
<evidence type="ECO:0000313" key="2">
    <source>
        <dbReference type="Proteomes" id="UP000003221"/>
    </source>
</evidence>
<gene>
    <name evidence="1" type="ORF">LTSEMON_3459</name>
</gene>
<proteinExistence type="predicted"/>
<dbReference type="AlphaFoldDB" id="G5Q5L3"/>
<protein>
    <submittedName>
        <fullName evidence="1">Uncharacterized protein</fullName>
    </submittedName>
</protein>